<dbReference type="EMBL" id="CP096019">
    <property type="protein sequence ID" value="UPM42995.1"/>
    <property type="molecule type" value="Genomic_DNA"/>
</dbReference>
<sequence length="694" mass="76190">MNNQETISWTRTENPPGIVVIDEIDRCRCTLHTPSPATPVPIAADRLNYPVDSAFTIRTSAITVPMVPGVNIRNAEGAVLTRIEEGADESRPPDRYALELSTPLKLYLVVDSAVSVSTDTTRTRIEFENVATVAIGARSRHQSPAGTVVTTDCPTDMMTAVSTFSSALKTTACERSYPTLRGHPPLIEHGETLDVPEGLTPPETGITIELPPKHRFVYAVASLAYYLGARVRPGSTPVILTSTGFEHRLDSERGVQAEIERVLKQVLFLDCLTRTTGEAGIELYERRKLEASLPIALPELYDRSIADQLQAYLSVPYADIEQYVPNWKITSHVALCPDTIETIPFLVNDLAVIRTPECKQVDRHHQQIDAISEFVRDGAMTRSTMTDTIDQREYVQPETTESLEQVWVGDATPLGASKATSTAFRNRLDRTPTDGDITITVVCNEPTMAEECDAIDGVYDSQSDHPLTVRIHRGLSTDELAAVFERPTDFLHYIGHIDEDGFRCPNGRFDARTLDTVDVDAFFLNACQSYEQGMGIIDAGAIGGVVTLGNVINTGAVTIGYSVAKLLNCGFPLRAALNIARRESLISNKYLVVGDGSLAITQSESGIPILGEITPTGNERFELDITAYPTTHTGMGTIVHPFIDGETEYRLLSSNSNSYELSTAEIRRFLSLERIPIIMDDDLLWSDAVALNEL</sequence>
<dbReference type="AlphaFoldDB" id="A0A8U0A1H6"/>
<dbReference type="GeneID" id="71926529"/>
<evidence type="ECO:0000313" key="1">
    <source>
        <dbReference type="EMBL" id="UPM42995.1"/>
    </source>
</evidence>
<proteinExistence type="predicted"/>
<dbReference type="RefSeq" id="WP_247993665.1">
    <property type="nucleotide sequence ID" value="NZ_CP096019.1"/>
</dbReference>
<reference evidence="1" key="1">
    <citation type="submission" date="2022-04" db="EMBL/GenBank/DDBJ databases">
        <title>Halocatena sp. nov., isolated from a salt lake.</title>
        <authorList>
            <person name="Cui H.-L."/>
        </authorList>
    </citation>
    <scope>NUCLEOTIDE SEQUENCE</scope>
    <source>
        <strain evidence="1">AD-1</strain>
    </source>
</reference>
<keyword evidence="2" id="KW-1185">Reference proteome</keyword>
<evidence type="ECO:0000313" key="2">
    <source>
        <dbReference type="Proteomes" id="UP000831768"/>
    </source>
</evidence>
<evidence type="ECO:0008006" key="3">
    <source>
        <dbReference type="Google" id="ProtNLM"/>
    </source>
</evidence>
<accession>A0A8U0A1H6</accession>
<dbReference type="Proteomes" id="UP000831768">
    <property type="component" value="Chromosome"/>
</dbReference>
<gene>
    <name evidence="1" type="ORF">MW046_00740</name>
</gene>
<name>A0A8U0A1H6_9EURY</name>
<protein>
    <recommendedName>
        <fullName evidence="3">CHAT domain-containing protein</fullName>
    </recommendedName>
</protein>
<organism evidence="1 2">
    <name type="scientific">Halocatena salina</name>
    <dbReference type="NCBI Taxonomy" id="2934340"/>
    <lineage>
        <taxon>Archaea</taxon>
        <taxon>Methanobacteriati</taxon>
        <taxon>Methanobacteriota</taxon>
        <taxon>Stenosarchaea group</taxon>
        <taxon>Halobacteria</taxon>
        <taxon>Halobacteriales</taxon>
        <taxon>Natronomonadaceae</taxon>
        <taxon>Halocatena</taxon>
    </lineage>
</organism>
<dbReference type="KEGG" id="haad:MW046_00740"/>